<feature type="binding site" evidence="8">
    <location>
        <position position="25"/>
    </location>
    <ligand>
        <name>Fe cation</name>
        <dbReference type="ChEBI" id="CHEBI:24875"/>
        <label>1</label>
    </ligand>
</feature>
<dbReference type="PIRSF" id="PIRSF002560">
    <property type="entry name" value="Bacterioferritin"/>
    <property type="match status" value="1"/>
</dbReference>
<feature type="binding site" evidence="8">
    <location>
        <position position="58"/>
    </location>
    <ligand>
        <name>Fe cation</name>
        <dbReference type="ChEBI" id="CHEBI:24875"/>
        <label>1</label>
    </ligand>
</feature>
<dbReference type="SUPFAM" id="SSF47240">
    <property type="entry name" value="Ferritin-like"/>
    <property type="match status" value="1"/>
</dbReference>
<dbReference type="GO" id="GO:0004322">
    <property type="term" value="F:ferroxidase activity"/>
    <property type="evidence" value="ECO:0007669"/>
    <property type="project" value="UniProtKB-EC"/>
</dbReference>
<keyword evidence="6 7" id="KW-0408">Iron</keyword>
<comment type="cofactor">
    <cofactor evidence="1">
        <name>heme b</name>
        <dbReference type="ChEBI" id="CHEBI:60344"/>
    </cofactor>
</comment>
<dbReference type="GO" id="GO:0005829">
    <property type="term" value="C:cytosol"/>
    <property type="evidence" value="ECO:0007669"/>
    <property type="project" value="TreeGrafter"/>
</dbReference>
<dbReference type="GO" id="GO:0006826">
    <property type="term" value="P:iron ion transport"/>
    <property type="evidence" value="ECO:0007669"/>
    <property type="project" value="InterPro"/>
</dbReference>
<dbReference type="GO" id="GO:0020037">
    <property type="term" value="F:heme binding"/>
    <property type="evidence" value="ECO:0007669"/>
    <property type="project" value="TreeGrafter"/>
</dbReference>
<keyword evidence="11" id="KW-1185">Reference proteome</keyword>
<protein>
    <recommendedName>
        <fullName evidence="7">Bacterioferritin</fullName>
        <ecNumber evidence="7">1.16.3.1</ecNumber>
    </recommendedName>
</protein>
<evidence type="ECO:0000313" key="11">
    <source>
        <dbReference type="Proteomes" id="UP000318709"/>
    </source>
</evidence>
<dbReference type="InterPro" id="IPR012347">
    <property type="entry name" value="Ferritin-like"/>
</dbReference>
<gene>
    <name evidence="10" type="primary">bfr</name>
    <name evidence="10" type="ORF">E3E12_04495</name>
</gene>
<feature type="binding site" evidence="8">
    <location>
        <position position="58"/>
    </location>
    <ligand>
        <name>Fe cation</name>
        <dbReference type="ChEBI" id="CHEBI:24875"/>
        <label>2</label>
    </ligand>
</feature>
<evidence type="ECO:0000259" key="9">
    <source>
        <dbReference type="PROSITE" id="PS50905"/>
    </source>
</evidence>
<keyword evidence="4" id="KW-0349">Heme</keyword>
<comment type="similarity">
    <text evidence="2 7">Belongs to the bacterioferritin family.</text>
</comment>
<feature type="binding site" description="axial binding residue" evidence="8">
    <location>
        <position position="59"/>
    </location>
    <ligand>
        <name>heme b</name>
        <dbReference type="ChEBI" id="CHEBI:60344"/>
        <note>ligand shared between dimeric partners</note>
    </ligand>
    <ligandPart>
        <name>Fe</name>
        <dbReference type="ChEBI" id="CHEBI:18248"/>
    </ligandPart>
</feature>
<dbReference type="RefSeq" id="WP_141443284.1">
    <property type="nucleotide sequence ID" value="NZ_CP038231.1"/>
</dbReference>
<keyword evidence="5 7" id="KW-0479">Metal-binding</keyword>
<evidence type="ECO:0000256" key="2">
    <source>
        <dbReference type="ARBA" id="ARBA00008093"/>
    </source>
</evidence>
<dbReference type="GO" id="GO:0006879">
    <property type="term" value="P:intracellular iron ion homeostasis"/>
    <property type="evidence" value="ECO:0007669"/>
    <property type="project" value="UniProtKB-KW"/>
</dbReference>
<dbReference type="PANTHER" id="PTHR30295:SF0">
    <property type="entry name" value="BACTERIOFERRITIN"/>
    <property type="match status" value="1"/>
</dbReference>
<evidence type="ECO:0000256" key="6">
    <source>
        <dbReference type="ARBA" id="ARBA00023004"/>
    </source>
</evidence>
<dbReference type="InterPro" id="IPR009078">
    <property type="entry name" value="Ferritin-like_SF"/>
</dbReference>
<evidence type="ECO:0000313" key="10">
    <source>
        <dbReference type="EMBL" id="QDH13576.1"/>
    </source>
</evidence>
<evidence type="ECO:0000256" key="1">
    <source>
        <dbReference type="ARBA" id="ARBA00001970"/>
    </source>
</evidence>
<feature type="binding site" evidence="8">
    <location>
        <position position="134"/>
    </location>
    <ligand>
        <name>Fe cation</name>
        <dbReference type="ChEBI" id="CHEBI:24875"/>
        <label>1</label>
    </ligand>
</feature>
<dbReference type="Gene3D" id="1.20.1260.10">
    <property type="match status" value="1"/>
</dbReference>
<dbReference type="EMBL" id="CP038231">
    <property type="protein sequence ID" value="QDH13576.1"/>
    <property type="molecule type" value="Genomic_DNA"/>
</dbReference>
<dbReference type="KEGG" id="swf:E3E12_04495"/>
<feature type="binding site" evidence="8">
    <location>
        <position position="101"/>
    </location>
    <ligand>
        <name>Fe cation</name>
        <dbReference type="ChEBI" id="CHEBI:24875"/>
        <label>2</label>
    </ligand>
</feature>
<feature type="binding site" evidence="8">
    <location>
        <position position="134"/>
    </location>
    <ligand>
        <name>Fe cation</name>
        <dbReference type="ChEBI" id="CHEBI:24875"/>
        <label>2</label>
    </ligand>
</feature>
<organism evidence="10 11">
    <name type="scientific">Formicincola oecophyllae</name>
    <dbReference type="NCBI Taxonomy" id="2558361"/>
    <lineage>
        <taxon>Bacteria</taxon>
        <taxon>Pseudomonadati</taxon>
        <taxon>Pseudomonadota</taxon>
        <taxon>Alphaproteobacteria</taxon>
        <taxon>Acetobacterales</taxon>
        <taxon>Acetobacteraceae</taxon>
        <taxon>Formicincola</taxon>
    </lineage>
</organism>
<evidence type="ECO:0000256" key="3">
    <source>
        <dbReference type="ARBA" id="ARBA00022434"/>
    </source>
</evidence>
<reference evidence="10 11" key="1">
    <citation type="submission" date="2019-03" db="EMBL/GenBank/DDBJ databases">
        <title>The complete genome sequence of Swingsia_sp. F3b2 LMG30590(T).</title>
        <authorList>
            <person name="Chua K.-O."/>
            <person name="Chan K.-G."/>
            <person name="See-Too W.-S."/>
        </authorList>
    </citation>
    <scope>NUCLEOTIDE SEQUENCE [LARGE SCALE GENOMIC DNA]</scope>
    <source>
        <strain evidence="10 11">F3b2</strain>
    </source>
</reference>
<keyword evidence="3 7" id="KW-0409">Iron storage</keyword>
<proteinExistence type="inferred from homology"/>
<comment type="catalytic activity">
    <reaction evidence="7">
        <text>4 Fe(2+) + O2 + 4 H(+) = 4 Fe(3+) + 2 H2O</text>
        <dbReference type="Rhea" id="RHEA:11148"/>
        <dbReference type="ChEBI" id="CHEBI:15377"/>
        <dbReference type="ChEBI" id="CHEBI:15378"/>
        <dbReference type="ChEBI" id="CHEBI:15379"/>
        <dbReference type="ChEBI" id="CHEBI:29033"/>
        <dbReference type="ChEBI" id="CHEBI:29034"/>
        <dbReference type="EC" id="1.16.3.1"/>
    </reaction>
</comment>
<dbReference type="Proteomes" id="UP000318709">
    <property type="component" value="Chromosome"/>
</dbReference>
<feature type="domain" description="Ferritin-like diiron" evidence="9">
    <location>
        <begin position="8"/>
        <end position="152"/>
    </location>
</feature>
<name>A0A4Y6UAT6_9PROT</name>
<dbReference type="EC" id="1.16.3.1" evidence="7"/>
<feature type="binding site" evidence="8">
    <location>
        <position position="61"/>
    </location>
    <ligand>
        <name>Fe cation</name>
        <dbReference type="ChEBI" id="CHEBI:24875"/>
        <label>1</label>
    </ligand>
</feature>
<dbReference type="Pfam" id="PF00210">
    <property type="entry name" value="Ferritin"/>
    <property type="match status" value="1"/>
</dbReference>
<dbReference type="CDD" id="cd00907">
    <property type="entry name" value="Bacterioferritin"/>
    <property type="match status" value="1"/>
</dbReference>
<dbReference type="PROSITE" id="PS50905">
    <property type="entry name" value="FERRITIN_LIKE"/>
    <property type="match status" value="1"/>
</dbReference>
<feature type="binding site" evidence="8">
    <location>
        <position position="137"/>
    </location>
    <ligand>
        <name>Fe cation</name>
        <dbReference type="ChEBI" id="CHEBI:24875"/>
        <label>2</label>
    </ligand>
</feature>
<dbReference type="InterPro" id="IPR008331">
    <property type="entry name" value="Ferritin_DPS_dom"/>
</dbReference>
<dbReference type="NCBIfam" id="TIGR00754">
    <property type="entry name" value="bfr"/>
    <property type="match status" value="1"/>
</dbReference>
<dbReference type="GO" id="GO:0008199">
    <property type="term" value="F:ferric iron binding"/>
    <property type="evidence" value="ECO:0007669"/>
    <property type="project" value="InterPro"/>
</dbReference>
<dbReference type="InterPro" id="IPR009040">
    <property type="entry name" value="Ferritin-like_diiron"/>
</dbReference>
<accession>A0A4Y6UAT6</accession>
<evidence type="ECO:0000256" key="8">
    <source>
        <dbReference type="PIRSR" id="PIRSR002560-1"/>
    </source>
</evidence>
<dbReference type="PRINTS" id="PR00601">
    <property type="entry name" value="BACFERRITIN"/>
</dbReference>
<evidence type="ECO:0000256" key="5">
    <source>
        <dbReference type="ARBA" id="ARBA00022723"/>
    </source>
</evidence>
<feature type="binding site" evidence="8">
    <location>
        <position position="57"/>
    </location>
    <ligand>
        <name>Fe cation</name>
        <dbReference type="ChEBI" id="CHEBI:24875"/>
        <label>3</label>
    </ligand>
</feature>
<evidence type="ECO:0000256" key="7">
    <source>
        <dbReference type="PIRNR" id="PIRNR002560"/>
    </source>
</evidence>
<sequence>MTANASGKVQDRKVIEFLNAQLTNELTVINQFFLHSRTLDHWGVTLLGKKEYEESIEEMRHADWLTKRILFLGGLPNLQRLNPLMIGESVQEILECDLKAEVSACQCLRDGIAYCESVRDYVSRDLMNKILVAEEAHQDFIDSQLDLISRIGIQNYIQLNAGPATEA</sequence>
<dbReference type="PANTHER" id="PTHR30295">
    <property type="entry name" value="BACTERIOFERRITIN"/>
    <property type="match status" value="1"/>
</dbReference>
<comment type="function">
    <text evidence="7">Iron-storage protein, whose ferroxidase center binds Fe(2+), oxidizes it using dioxygen to Fe(3+), and participates in the subsequent Fe(3+) oxide mineral core formation within the central cavity of the BFR protein shell.</text>
</comment>
<evidence type="ECO:0000256" key="4">
    <source>
        <dbReference type="ARBA" id="ARBA00022617"/>
    </source>
</evidence>
<dbReference type="AlphaFoldDB" id="A0A4Y6UAT6"/>
<dbReference type="InterPro" id="IPR002024">
    <property type="entry name" value="Bacterioferritin"/>
</dbReference>
<dbReference type="OrthoDB" id="9800505at2"/>